<dbReference type="AlphaFoldDB" id="A0A0K8V9X5"/>
<gene>
    <name evidence="2" type="primary">ORF2_14</name>
    <name evidence="2" type="ORF">c3_g3_i2</name>
</gene>
<dbReference type="PANTHER" id="PTHR33273">
    <property type="entry name" value="DOMAIN-CONTAINING PROTEIN, PUTATIVE-RELATED"/>
    <property type="match status" value="1"/>
</dbReference>
<dbReference type="Gene3D" id="3.60.10.10">
    <property type="entry name" value="Endonuclease/exonuclease/phosphatase"/>
    <property type="match status" value="1"/>
</dbReference>
<evidence type="ECO:0000259" key="1">
    <source>
        <dbReference type="Pfam" id="PF14529"/>
    </source>
</evidence>
<protein>
    <submittedName>
        <fullName evidence="2">Putative RNA-directed DNA polymerase from transposon X-element</fullName>
    </submittedName>
</protein>
<evidence type="ECO:0000313" key="2">
    <source>
        <dbReference type="EMBL" id="JAI35345.1"/>
    </source>
</evidence>
<keyword evidence="2" id="KW-0695">RNA-directed DNA polymerase</keyword>
<sequence>MVYLTTTLPLISLSINFHHTRHPANKSTYTPNNNVGYFYNLPRNKTAKQGIDIFIKKSVKHKQIPISSNIATLAVEIDIGFKFSVITCYIPPHPNFNSREVIKIADSFSTPSTILGDFNAWSSLWGSSSIKRRGQELEDTTLAKSLVVLNDGQPTHFSTHNSFTHVDIVLSTASIAHKLSSLILKDFHNSDNFPIVTTLSTPSLHTIKPRAKFLTEKADWAKYCSLISSFILEKAISSNINAEASTIKSVILSAAHLAIPQTNTKQFSTKLPYWSKMLSVLRNRKQTLWATYKHNRTINNLIQYKKANATFRKELKNAKRQSFVKFTAYIK</sequence>
<dbReference type="PANTHER" id="PTHR33273:SF4">
    <property type="entry name" value="ENDONUCLEASE_EXONUCLEASE_PHOSPHATASE DOMAIN-CONTAINING PROTEIN"/>
    <property type="match status" value="1"/>
</dbReference>
<feature type="domain" description="Endonuclease/exonuclease/phosphatase" evidence="1">
    <location>
        <begin position="84"/>
        <end position="195"/>
    </location>
</feature>
<dbReference type="InterPro" id="IPR036691">
    <property type="entry name" value="Endo/exonu/phosph_ase_sf"/>
</dbReference>
<feature type="non-terminal residue" evidence="2">
    <location>
        <position position="331"/>
    </location>
</feature>
<dbReference type="InterPro" id="IPR005135">
    <property type="entry name" value="Endo/exonuclease/phosphatase"/>
</dbReference>
<keyword evidence="2" id="KW-0808">Transferase</keyword>
<dbReference type="SUPFAM" id="SSF56219">
    <property type="entry name" value="DNase I-like"/>
    <property type="match status" value="1"/>
</dbReference>
<organism evidence="2">
    <name type="scientific">Bactrocera latifrons</name>
    <name type="common">Malaysian fruit fly</name>
    <name type="synonym">Chaetodacus latifrons</name>
    <dbReference type="NCBI Taxonomy" id="174628"/>
    <lineage>
        <taxon>Eukaryota</taxon>
        <taxon>Metazoa</taxon>
        <taxon>Ecdysozoa</taxon>
        <taxon>Arthropoda</taxon>
        <taxon>Hexapoda</taxon>
        <taxon>Insecta</taxon>
        <taxon>Pterygota</taxon>
        <taxon>Neoptera</taxon>
        <taxon>Endopterygota</taxon>
        <taxon>Diptera</taxon>
        <taxon>Brachycera</taxon>
        <taxon>Muscomorpha</taxon>
        <taxon>Tephritoidea</taxon>
        <taxon>Tephritidae</taxon>
        <taxon>Bactrocera</taxon>
        <taxon>Bactrocera</taxon>
    </lineage>
</organism>
<dbReference type="Pfam" id="PF14529">
    <property type="entry name" value="Exo_endo_phos_2"/>
    <property type="match status" value="1"/>
</dbReference>
<proteinExistence type="predicted"/>
<accession>A0A0K8V9X5</accession>
<keyword evidence="2" id="KW-0548">Nucleotidyltransferase</keyword>
<reference evidence="2" key="1">
    <citation type="submission" date="2015-06" db="EMBL/GenBank/DDBJ databases">
        <authorList>
            <person name="Hoefler B.C."/>
            <person name="Straight P.D."/>
        </authorList>
    </citation>
    <scope>NUCLEOTIDE SEQUENCE</scope>
</reference>
<dbReference type="GO" id="GO:0003964">
    <property type="term" value="F:RNA-directed DNA polymerase activity"/>
    <property type="evidence" value="ECO:0007669"/>
    <property type="project" value="UniProtKB-KW"/>
</dbReference>
<dbReference type="EMBL" id="GDHF01016969">
    <property type="protein sequence ID" value="JAI35345.1"/>
    <property type="molecule type" value="Transcribed_RNA"/>
</dbReference>
<name>A0A0K8V9X5_BACLA</name>